<dbReference type="PANTHER" id="PTHR10291">
    <property type="entry name" value="DEHYDRODOLICHYL DIPHOSPHATE SYNTHASE FAMILY MEMBER"/>
    <property type="match status" value="1"/>
</dbReference>
<dbReference type="GO" id="GO:0016094">
    <property type="term" value="P:polyprenol biosynthetic process"/>
    <property type="evidence" value="ECO:0007669"/>
    <property type="project" value="TreeGrafter"/>
</dbReference>
<dbReference type="GO" id="GO:0045547">
    <property type="term" value="F:ditrans,polycis-polyprenyl diphosphate synthase [(2E,6E)-farnesyl diphosphate specific] activity"/>
    <property type="evidence" value="ECO:0007669"/>
    <property type="project" value="TreeGrafter"/>
</dbReference>
<dbReference type="InterPro" id="IPR036424">
    <property type="entry name" value="UPP_synth-like_sf"/>
</dbReference>
<accession>A0A9E5DB53</accession>
<evidence type="ECO:0000313" key="3">
    <source>
        <dbReference type="Proteomes" id="UP001056766"/>
    </source>
</evidence>
<dbReference type="Proteomes" id="UP001056766">
    <property type="component" value="Unassembled WGS sequence"/>
</dbReference>
<proteinExistence type="predicted"/>
<dbReference type="EMBL" id="JAGSOI010000003">
    <property type="protein sequence ID" value="MCM1985704.1"/>
    <property type="molecule type" value="Genomic_DNA"/>
</dbReference>
<dbReference type="InterPro" id="IPR001441">
    <property type="entry name" value="UPP_synth-like"/>
</dbReference>
<keyword evidence="1" id="KW-0808">Transferase</keyword>
<organism evidence="2 3">
    <name type="scientific">Methanococcoides seepicolus</name>
    <dbReference type="NCBI Taxonomy" id="2828780"/>
    <lineage>
        <taxon>Archaea</taxon>
        <taxon>Methanobacteriati</taxon>
        <taxon>Methanobacteriota</taxon>
        <taxon>Stenosarchaea group</taxon>
        <taxon>Methanomicrobia</taxon>
        <taxon>Methanosarcinales</taxon>
        <taxon>Methanosarcinaceae</taxon>
        <taxon>Methanococcoides</taxon>
    </lineage>
</organism>
<reference evidence="2" key="1">
    <citation type="journal article" date="2021" name="mSystems">
        <title>Bacteria and Archaea Synergistically Convert Glycine Betaine to Biogenic Methane in the Formosa Cold Seep of the South China Sea.</title>
        <authorList>
            <person name="Li L."/>
            <person name="Zhang W."/>
            <person name="Zhang S."/>
            <person name="Song L."/>
            <person name="Sun Q."/>
            <person name="Zhang H."/>
            <person name="Xiang H."/>
            <person name="Dong X."/>
        </authorList>
    </citation>
    <scope>NUCLEOTIDE SEQUENCE</scope>
    <source>
        <strain evidence="2">LLY</strain>
    </source>
</reference>
<evidence type="ECO:0000256" key="1">
    <source>
        <dbReference type="ARBA" id="ARBA00022679"/>
    </source>
</evidence>
<dbReference type="AlphaFoldDB" id="A0A9E5DB53"/>
<protein>
    <submittedName>
        <fullName evidence="2">Undecaprenyl diphosphate synthase family protein</fullName>
    </submittedName>
</protein>
<dbReference type="SUPFAM" id="SSF64005">
    <property type="entry name" value="Undecaprenyl diphosphate synthase"/>
    <property type="match status" value="1"/>
</dbReference>
<gene>
    <name evidence="2" type="ORF">KDK67_01510</name>
</gene>
<name>A0A9E5DB53_9EURY</name>
<dbReference type="PANTHER" id="PTHR10291:SF28">
    <property type="entry name" value="UNDECAPRENYL DIPHOSPHATE SYNTHASE"/>
    <property type="match status" value="1"/>
</dbReference>
<reference evidence="2" key="2">
    <citation type="submission" date="2021-04" db="EMBL/GenBank/DDBJ databases">
        <authorList>
            <person name="Dong X."/>
        </authorList>
    </citation>
    <scope>NUCLEOTIDE SEQUENCE</scope>
    <source>
        <strain evidence="2">LLY</strain>
    </source>
</reference>
<dbReference type="Gene3D" id="3.40.1180.10">
    <property type="entry name" value="Decaprenyl diphosphate synthase-like"/>
    <property type="match status" value="1"/>
</dbReference>
<dbReference type="RefSeq" id="WP_250867080.1">
    <property type="nucleotide sequence ID" value="NZ_JAGSOI010000003.1"/>
</dbReference>
<dbReference type="FunFam" id="3.40.1180.10:FF:000016">
    <property type="entry name" value="Undecaprenyl diphosphate synthase"/>
    <property type="match status" value="1"/>
</dbReference>
<evidence type="ECO:0000313" key="2">
    <source>
        <dbReference type="EMBL" id="MCM1985704.1"/>
    </source>
</evidence>
<keyword evidence="3" id="KW-1185">Reference proteome</keyword>
<comment type="caution">
    <text evidence="2">The sequence shown here is derived from an EMBL/GenBank/DDBJ whole genome shotgun (WGS) entry which is preliminary data.</text>
</comment>
<dbReference type="Pfam" id="PF01255">
    <property type="entry name" value="Prenyltransf"/>
    <property type="match status" value="1"/>
</dbReference>
<sequence length="219" mass="25412">MIRALYERYLLNQINGMQGQIPEHITMILSESDLLDDSGKEKLGAFLKWCFALEIKIISIYVDVLDVKEEAKTKIVSLLLDELKEIMAPLPENVGFDIYNEKGELIEKKVGDTHRVHFSVGFGGKNEITKAITSILHDVKDERLRPADIDENTIESHLTVREEPDIIIRAGGKHLSNFLLWQSAYSELYFTDVNWHGLRRMDILRIIRDYQKRQRRFGK</sequence>